<gene>
    <name evidence="1" type="ordered locus">VVA0788</name>
</gene>
<evidence type="ECO:0000313" key="2">
    <source>
        <dbReference type="Proteomes" id="UP000002675"/>
    </source>
</evidence>
<organism evidence="1 2">
    <name type="scientific">Vibrio vulnificus (strain YJ016)</name>
    <dbReference type="NCBI Taxonomy" id="196600"/>
    <lineage>
        <taxon>Bacteria</taxon>
        <taxon>Pseudomonadati</taxon>
        <taxon>Pseudomonadota</taxon>
        <taxon>Gammaproteobacteria</taxon>
        <taxon>Vibrionales</taxon>
        <taxon>Vibrionaceae</taxon>
        <taxon>Vibrio</taxon>
    </lineage>
</organism>
<sequence length="98" mass="11096">MNEIKKGALKAPLKLTAGKFYFHAFFFKMRFDFVTSITLNLYVAIFNTTTTTTDFLQLCGEKLQWSIIEVQASDNANPFAFSAFGFSLNSNNTIAFWA</sequence>
<reference evidence="1 2" key="1">
    <citation type="journal article" date="2003" name="Genome Res.">
        <title>Comparative genome analysis of Vibrio vulnificus, a marine pathogen.</title>
        <authorList>
            <person name="Chen C.Y."/>
            <person name="Wu K.M."/>
            <person name="Chang Y.C."/>
            <person name="Chang C.H."/>
            <person name="Tsai H.C."/>
            <person name="Liao T.L."/>
            <person name="Liu Y.M."/>
            <person name="Chen H.J."/>
            <person name="Shen A.B."/>
            <person name="Li J.C."/>
            <person name="Su T.L."/>
            <person name="Shao C.P."/>
            <person name="Lee C.T."/>
            <person name="Hor L.I."/>
            <person name="Tsai S.F."/>
        </authorList>
    </citation>
    <scope>NUCLEOTIDE SEQUENCE [LARGE SCALE GENOMIC DNA]</scope>
    <source>
        <strain evidence="1 2">YJ016</strain>
    </source>
</reference>
<dbReference type="AlphaFoldDB" id="Q7ME82"/>
<proteinExistence type="predicted"/>
<accession>Q7ME82</accession>
<dbReference type="Proteomes" id="UP000002675">
    <property type="component" value="Chromosome II"/>
</dbReference>
<dbReference type="EMBL" id="BA000038">
    <property type="protein sequence ID" value="BAC96814.1"/>
    <property type="molecule type" value="Genomic_DNA"/>
</dbReference>
<dbReference type="KEGG" id="vvy:VVA0788"/>
<dbReference type="HOGENOM" id="CLU_2332887_0_0_6"/>
<evidence type="ECO:0000313" key="1">
    <source>
        <dbReference type="EMBL" id="BAC96814.1"/>
    </source>
</evidence>
<name>Q7ME82_VIBVY</name>
<protein>
    <submittedName>
        <fullName evidence="1">Uncharacterized protein</fullName>
    </submittedName>
</protein>